<name>A0AAW0IF02_MYOGA</name>
<keyword evidence="2" id="KW-1185">Reference proteome</keyword>
<dbReference type="EMBL" id="JBBHLL010000143">
    <property type="protein sequence ID" value="KAK7812852.1"/>
    <property type="molecule type" value="Genomic_DNA"/>
</dbReference>
<protein>
    <submittedName>
        <fullName evidence="1">Uncharacterized protein</fullName>
    </submittedName>
</protein>
<proteinExistence type="predicted"/>
<reference evidence="1 2" key="1">
    <citation type="journal article" date="2023" name="bioRxiv">
        <title>Conserved and derived expression patterns and positive selection on dental genes reveal complex evolutionary context of ever-growing rodent molars.</title>
        <authorList>
            <person name="Calamari Z.T."/>
            <person name="Song A."/>
            <person name="Cohen E."/>
            <person name="Akter M."/>
            <person name="Roy R.D."/>
            <person name="Hallikas O."/>
            <person name="Christensen M.M."/>
            <person name="Li P."/>
            <person name="Marangoni P."/>
            <person name="Jernvall J."/>
            <person name="Klein O.D."/>
        </authorList>
    </citation>
    <scope>NUCLEOTIDE SEQUENCE [LARGE SCALE GENOMIC DNA]</scope>
    <source>
        <strain evidence="1">V071</strain>
    </source>
</reference>
<organism evidence="1 2">
    <name type="scientific">Myodes glareolus</name>
    <name type="common">Bank vole</name>
    <name type="synonym">Clethrionomys glareolus</name>
    <dbReference type="NCBI Taxonomy" id="447135"/>
    <lineage>
        <taxon>Eukaryota</taxon>
        <taxon>Metazoa</taxon>
        <taxon>Chordata</taxon>
        <taxon>Craniata</taxon>
        <taxon>Vertebrata</taxon>
        <taxon>Euteleostomi</taxon>
        <taxon>Mammalia</taxon>
        <taxon>Eutheria</taxon>
        <taxon>Euarchontoglires</taxon>
        <taxon>Glires</taxon>
        <taxon>Rodentia</taxon>
        <taxon>Myomorpha</taxon>
        <taxon>Muroidea</taxon>
        <taxon>Cricetidae</taxon>
        <taxon>Arvicolinae</taxon>
        <taxon>Myodes</taxon>
    </lineage>
</organism>
<gene>
    <name evidence="1" type="ORF">U0070_025547</name>
</gene>
<sequence length="32" mass="3611">MRTQKVKHDSGHHRSHVCFWKGPVPVSSALPT</sequence>
<evidence type="ECO:0000313" key="2">
    <source>
        <dbReference type="Proteomes" id="UP001488838"/>
    </source>
</evidence>
<dbReference type="Proteomes" id="UP001488838">
    <property type="component" value="Unassembled WGS sequence"/>
</dbReference>
<accession>A0AAW0IF02</accession>
<evidence type="ECO:0000313" key="1">
    <source>
        <dbReference type="EMBL" id="KAK7812852.1"/>
    </source>
</evidence>
<comment type="caution">
    <text evidence="1">The sequence shown here is derived from an EMBL/GenBank/DDBJ whole genome shotgun (WGS) entry which is preliminary data.</text>
</comment>
<dbReference type="AlphaFoldDB" id="A0AAW0IF02"/>